<organism evidence="2 3">
    <name type="scientific">Pseudolabrys taiwanensis</name>
    <dbReference type="NCBI Taxonomy" id="331696"/>
    <lineage>
        <taxon>Bacteria</taxon>
        <taxon>Pseudomonadati</taxon>
        <taxon>Pseudomonadota</taxon>
        <taxon>Alphaproteobacteria</taxon>
        <taxon>Hyphomicrobiales</taxon>
        <taxon>Xanthobacteraceae</taxon>
        <taxon>Pseudolabrys</taxon>
    </lineage>
</organism>
<name>A0A345ZR53_9HYPH</name>
<protein>
    <submittedName>
        <fullName evidence="2">Leukotoxin LktA family filamentous adhesin</fullName>
    </submittedName>
</protein>
<dbReference type="OrthoDB" id="1776524at2"/>
<dbReference type="InterPro" id="IPR011050">
    <property type="entry name" value="Pectin_lyase_fold/virulence"/>
</dbReference>
<sequence>MKVVKRAATGLQSRATSRLLLLSSTCATPPRLLIGAFALRVSAAAMAVVMTLSPVLSFAQSVPVGVNNIVPDGRTATTVTTNGATSTVTTNTISGPNAFNSFSQFQIGRGATGNLILPNGTNNLINLLNSNDPAVINGVLNGYKNGQIGGNIYFAAPGGFVVGSSGTVNVGSLNVTTPTREFVDGVINHAGQINQGAVDNLLAGTVPLSPDGNIRIRGRVNAIDAVRLTGQNVVVGTRDAINRDHAAKFASTVNSKGLQSASRIVVRNGSIQIVAGTDAHINGRLTARKGSVSVNAGRDATFGNKANVSVASKNGNGGSIAVNAGRDIKVAGYGVLSAKSTNGNAGTIRLIAGRNLDVTPGATFDASSAQGDGGLVELSAMGHVNLPAGIKVKVGAPNGQAGYLLIDPMEMTIVADAVGGTNGYTSTEVQGWVDSVDAGGTLILCAGSGGGNCNGTFTLAAGGVIDARRTAGGVVNVSIAANEIDIYGTIDTRSYTGARVDDLLSSAGRLSTGNSMSVALNAPTIVIGSTGKILADVNNATGTNATSYTAGDITMTATARDIQAQAPSSATTSISIGGRLTGKAVTAIANSEASTVFLNSGVGMAQFVAGAFGGILTGLAGGYVKSEASAKVTVEGTANITATGAVTLQAIGSETAQDPAINFSLAALQNAVAASVVVGVVNADIAAQIKSGARISSGDLIVLASNDADLSVKSLIFTSTTAYDGTFAYSTGTVNTRATIDPGVIIDKVGNVTVAAQNTNSFSTSATSFSAGVGRAAVAVAISDVTNNAVANLGASLPSAAGAGNVTVYSGSNTTANSVGASSTVGTNFLVDGVFSALGTLSTSVASLFAPGGPFDQTQLFTTTATQGTTATMRAGITLALNFADLSSSASIAALAPDAGGHMVASGVAPTVVASGDVAVISSLTDAGLRGNAETSITAGGLTNANPQTGSAVSMAVNVVQVTQSSNAFIGSGVSISGSHIGVSADASTPITITWLDFDSFSAFTSHISGNFGVVSNILTSYANATSDSTTTGIAGAVNYFEVTINTTAWVGSGATLTQTGTSSCVGVSGTCWTTTLPASLDGAPSPINWTSDIQVAAATTTESINVGGNFSWLKLFGTNSTSTEGSAVGGSANVNIFNTSTVAGIGAGASVTTIGKLAVTATTSDLIYAVAPTSGKGSGLGLNGIASVLEIDNTTSASISNLARISADSVAVNAEQHISSFDVAGGVGSSTATGVGLVVALVSTSLDTKAFIGDNSNELAATGATADDSHATPTVTAGISAFDLSVTALNVGRLTTVSVAAQSANNIPDPAATPPFLKTAPDGPGYLAAAAAFFTDVGIGLLLKVTTVYNNLTNDVSGPVNGGNVVAGAGSASVDLTSVSTAAWIAGATIGYTPGGNNHVTVQALNNTIIDTASGSAALAKAAPGSNYAVALAGAVAVTVSNDMTTARIWQSNISAYETTVQALAGGESTTIGLAVAVTGGTANSSLQTAASVSIAQITSGVQANIDSSTIMSAVGYSAGNIGIYADRKVNIGIGAGSLYGGFTATPDPNSTNAGVGVAMTYAEIGDPSNGAAVSAVLSNSKVDRTNTLNIQAIDQSRIASGAATVGGGANSSGFAGSVVVNDINPTILAEITAIAADSSRATVTGGITVSGDIIVNSSGGSIAALDALIANAALSANGGLAVASDSNVDFTGGAVSPSSATGAAIIAVAGHVQLGKSNVGVSIVVNRIGTRHLALIDRATVTSTGGVVSVSAVDDAEIIGIAIGVGAATGSIAGNGSVAYNAINNAVVAQIGHGIDEDDAEGAATAVVDAAAVSVKAQDSATIRGAAGAISLNFGGGNAVGLSAAIDQIGTFVSAGIVGATVTADNTLGNSTLIGGNLQAGTVLVSGSSTATITTVSIGAAMSVGNPAPQASPQANLSSLVSALRPATPSALTGFGGGGITPPTPPQPPAASSTPSNGLAGAGSLALSTESTTVYSTIDQGGNNRGASVTANNNVLVLASNTDSIDVYAGAGSIAIDSGKGVGVSVVVNTINGTTSAGIANATVDARASGTAATIDSGVLADDIDPSAVVTPGQSPSLANGTTTVKGVAVIGTSQQKATTVALVFAASTSGLAISANAVTNLMGGTTEAQITSSSINTNLSAGQVSAVQVTASSASFANILDLGMSDSASGLAGTAALVINTMDRTTTANIDSTNIGSSSVAAGAVGVLANAFQGSAAEVVGASGSGSSAAVTGTALTNLFQSETTATLDHGTVYASRLDVIANGANGFFGAVGAGSLASSAAIGATVLVAMMENTVTARVGDHDASTAATTLNLGGPLNVLASNDTDINSYTVAGAVGGSAGIATQFSGLFIANNVNAELDNTSTTITTPTNGGVTVSAIETDSLAPVVGALSGGGSVGIGAAVNLVMLKSSTAALVAGGSISATGAAVTVSALSTRDVNPVTVVLSLAGSVGIAGTVGVVIVGSGASTEQMSVLNSGADDNDANSGTLGNAGAATGTDLLGTLAGGVDGISAQILSSNVTAGAIGVGATARTAVRNISGAAALGTGVTGQGAAVAITEVDQQVTAKTNGGTLTAPTIAVTASAGDHGSGHTAESIGASGAGGYYLGVGAAVGKSRVDNTVIAELGSRTDGGATGSTSGSLAVSASDTSTLAASGYGLGVGLAAVGLSLAFTEKASAITADIAASTTVTNFDGVMVIANAAGGLNSYTLAGAGGSISGAGATSTANDAETVIAKIGAGSSITADDAGVLVSATATPNVSTSAIGVAVGNISIGASVAESTVTTHVTASVDDNATIAGGPLTIAAAALVPTSGHSANAFAVGSGGGMMLGLQASYAQAANSSYVTAYGGKNLHLPTANVTIAAENDTNQLAAATGVSAAYYAAGATVAETSSFTRTNAYLDTGAVMTDSSNHGVLAITATGSDSNTANATAGSGGFVAGAAAIASTSADNTTVAELRGDANATARDTLYFGGLGINAQHSATYAANGDAYQASAVGASGGSATNDVLSNVTANVGPNLEVNSAGGNMNVISADSVNQTSGGSRAGSGGILAGAATLSQATVTQNVTSNIGSNTILSLNDDPSTSTALINIEAYNFLDTTDTVNMTVGSIFAGGGAYSNMNATATNAVNIADNAHLFSAGNIAIGTAAVMTARNNANGSFYGLVSGGSVTTDSVLNAYQTVTVGRAVIEGWGLINIYAGQSGDGSYTTAIKANGTTTVYNNTVSSIISDTVPHWGAATANSYTTLTLGTGSQVLGANNVSLGATSGQTAANGQGSLYSPFLEIFSSVARDNRGRTPITSGDVILNGLVAAGIHNQQIITIDYDGNVSYSSGGSPCDLATVNCDISLVQVSGTNQFNPIMSWNNQTIQYAVLAGFNPKQDVINQIANLSGLTAAQVSAAVAANQNITAQNDDADGTKQRQIDTYIQQLPYMTDQNGSAYAFSNILASAGNVSILASRITGNIVNGVTPSVVARDSALISIDNQGTNFLFTSALTISGVTGGRINFLGAAQDRDIQADATHGVTLTRDLANLSPTITLASSWSAMNDNRQPVDRAGHVLVTTPDIYLGGLVTNVNGVLSVTNALGNVLITRDIRAGTVVMNVPEGLIGGNLGANSVYNSNFDVASQWSGVEYRPTDVLTAVYAAATYLGIYGAGDGAIAIGGQWDKHPYYWYGNNVGDHNPTQENVYVNCARTGCDPSTVFTARMLAAYYDSQSLYSWIFLPVGEGVTPSAGGTAASWVRNQYNGQAYSGDSGPFNYATGGNFFQVIQIQNQVVNGVQADAANNTSTSTIRAGKALILSAAAININGTIEVGQSSNYSVNIGDQAKALIQDIKDHADRLAAAQRDAAAGRYVDLTDYVTTVNGSDVKVTASYNALTDQIVLSPVVQGTGGYVYLNGKILSTSTSGQSQGNIVVHGGAGTVTVNNTTDTALVTNVINTGVSAASVVEIVDRAKNQTTWYVYNAGAPANQQVTTYTTNSVSASSYANLTGTTSANANLWYQPADQLYQWTDTASLSRASTSDMTVFGWNFDNIASANSSVYPYVRSAPQVVYGTQSSNFQETVSATGSYTQYVTGTGDRCCGTDFRGDWYRERFEHLTLTMTNSVKANYAIGVSFTGGGTSNISINSNATVVINDSINNLQGATTINTTGANSAIVAGASAFVSGTSVALNGEGGVGSSTNPIPIATFGGTFSATSIDRDIAVTATGGLNVVQVKANPRNGGSSQGNVYIAATGDITSVSPYNPASPIIVGKSIEIDSSGGAIGARSGVDSQGHAILTDINPIVIQAQATLLSNGTYDGGLLNSFSENGTYIIQSSGDLRIGEVSSHGAVLLAAWGADGRTASILNGTKSDGMTAEQNAYLQSVWQNLNLQGDGSGVPASVTAYQQMINAAYNEYWQLQNIINTDGSISALGAQMIATQLAAKLNKTVAEITTDQIQAEVTLRLAKDKYLLGITAAEVAANLHIDVSQVTAAQVAAALPLSSDGTRMTLDQLFGTTSGTTSQFQWAVATTQLTDALTPTGYNSSFRYTLPTTSALYASLATGSQWSLDQLTYTVSPGANPENGIPAPALDASQPNVSGRQVMLYARNGNIGSLATPATFTFRSDDASNLTDAQKTLLASAGPGQLTVTTTDVPGTNGQVKQYTVSIAQQSLLVVDPLGPVSANAQSQVYLGSASDLKLGGIPLSAYGPVTQAYSAGVYTAQPGEVVLHAVGSILGGVASQVAISGNVARLTLIADHGSIGQVGDPTNNPNALWLALSNPNGMVDQADAAKGIYLRQTTGDLILGNINAGSGTDGVLQLSATGDIYAESQFTDRSAVHIVATTFDVRAGGDIGFNGTSFQPLQVKISGAITGSAGGKISLLSPTSSMTIGVLSALGALTLDTDVGNITINGNVGAGGLLTLIANGGITIAAGTADAPTTVSSGANGVTIISATLSMGSYTDINAAGLISVTTTGDAIVGRLTSSLAFVGTGGDAIVVTAGGVTDANIFSNGDGRANFVATGAGARLSLTGSNSIGTASQRVTVSAQALAATAANGSIYLVASPGMHATLLSAVKGTVDLTGAGSYTLDSVLASTDADATGHFIAQTTGPGTLTVGTATGRGTLQLLAADSVSFGSLTSLALAGDPADVIVTTATGAILGGSITAAGGVTLTAGATLAADSPLVGNAKITGTGTITSSTLIALNGRGDIDWETLNAATTIDVASTDGGARVGTATTVGTITMQGKQDVAFDQLTNTAAPGQGDVTLTSYSGSIVGGSITSNGSVSLIAEGSITATGAAGDGGELNWSVLRAGGSMFVRSLGAAVTVDVVESGGSLTLWAKYDVTFRQVKTTGTNSDIVLRSDEGAIIALGTGLVNVDASGSVTMNAATTITGAEVRAGGSVEMTAANGQIRWNAVTAGTTVDVRSSANAVDIATITSGGAQTLWAKNDVTFTQLTATDGGADITSDTGAIVGGTVSLAGATRMAAKTTISGTTATSTAGAMEMIAEEMITWNAVEATGGSLTITSTRETIDIPSLTSGGKMTIDVAQDMAITEITTTGITNDAGDVEVTSHTGRITGGTIAANGGVTLTAPVSITGVSATGATGAIAMNTSGLIDWTTLSAGTTIGLRSTADAVNIGTATSGGTQSIRAAQDVTFTTLTTTGITGDDGDIGVTSDTGAIAGTTVAANGSARLAAAASSTGTAITATRGLINLTAGGLVDWTTLSAGTTTNVLSSNDAVHLGTATSGGTLSILAARDVTFDELTTTGLPHDVGDVSVTSNLGAVQGTTVAANGSATVIAALTNKGTDITATNGSVSLVAGGLIDWSSLSAGTSIDVRSSGDAVNFSTATSGGTQTIRAARNVTFDQITTSGITGDVGDVSVTADAGFIQGTTVAANGSATLNAATTNKGRTLTASTGSINLSGAGLIDWATLNAGTAINVRSATDSVNLGTATSGGTQTIRAARNVTFGQLAANGITGDVGSIFVTADAGAIHGTTLTAHGSATVTAATDNIGDALTAATGDAILRAGGLLQWNTVGAAKTVVAESAGSSIQLGTVASGGSQSLRAWTDIVFNRLTTAGTAADLGDVTLQAVNGQVRGAELLANGNVDIAASTHVALGTVQGNAASLRTPQDITVAQLNVYRSITLQADTMNVVAKQLPSLPPVPLYVTVSGFNGGVATFANLNIDPPQVIVDQYHVVDSVLVVDSPNLTILDGYVPGQLALTTPAGDILLNNRTPAPTGGVNLQLYQADGVFSMQQIGNANYSNTYVVWYDTVVASHITRNVTDTTGGTSFVRDSLQDMRNNGAFDPLYTEKSGLATLYLLGPQGLGLRDRIVVPVEVLGDGPAVNLDGMFERKRPASKRNRANSRSTELGKSSGVRVASGSR</sequence>
<dbReference type="KEGG" id="ptaw:DW352_02035"/>
<reference evidence="2 3" key="1">
    <citation type="submission" date="2018-07" db="EMBL/GenBank/DDBJ databases">
        <authorList>
            <person name="Quirk P.G."/>
            <person name="Krulwich T.A."/>
        </authorList>
    </citation>
    <scope>NUCLEOTIDE SEQUENCE [LARGE SCALE GENOMIC DNA]</scope>
    <source>
        <strain evidence="2 3">CC-BB4</strain>
    </source>
</reference>
<evidence type="ECO:0000313" key="3">
    <source>
        <dbReference type="Proteomes" id="UP000254889"/>
    </source>
</evidence>
<accession>A0A345ZR53</accession>
<gene>
    <name evidence="2" type="ORF">DW352_02035</name>
</gene>
<feature type="region of interest" description="Disordered" evidence="1">
    <location>
        <begin position="1934"/>
        <end position="1965"/>
    </location>
</feature>
<proteinExistence type="predicted"/>
<dbReference type="Proteomes" id="UP000254889">
    <property type="component" value="Chromosome"/>
</dbReference>
<feature type="region of interest" description="Disordered" evidence="1">
    <location>
        <begin position="6330"/>
        <end position="6358"/>
    </location>
</feature>
<dbReference type="NCBIfam" id="NF012204">
    <property type="entry name" value="adhes_FxxPxG"/>
    <property type="match status" value="1"/>
</dbReference>
<dbReference type="EMBL" id="CP031417">
    <property type="protein sequence ID" value="AXK79400.1"/>
    <property type="molecule type" value="Genomic_DNA"/>
</dbReference>
<keyword evidence="3" id="KW-1185">Reference proteome</keyword>
<evidence type="ECO:0000256" key="1">
    <source>
        <dbReference type="SAM" id="MobiDB-lite"/>
    </source>
</evidence>
<dbReference type="SUPFAM" id="SSF51126">
    <property type="entry name" value="Pectin lyase-like"/>
    <property type="match status" value="1"/>
</dbReference>
<evidence type="ECO:0000313" key="2">
    <source>
        <dbReference type="EMBL" id="AXK79400.1"/>
    </source>
</evidence>
<dbReference type="RefSeq" id="WP_115688051.1">
    <property type="nucleotide sequence ID" value="NZ_CP031417.1"/>
</dbReference>